<protein>
    <submittedName>
        <fullName evidence="2">Uncharacterized protein</fullName>
    </submittedName>
</protein>
<gene>
    <name evidence="2" type="ORF">GCM10022281_12510</name>
</gene>
<dbReference type="Proteomes" id="UP001424459">
    <property type="component" value="Unassembled WGS sequence"/>
</dbReference>
<evidence type="ECO:0000256" key="1">
    <source>
        <dbReference type="SAM" id="MobiDB-lite"/>
    </source>
</evidence>
<evidence type="ECO:0000313" key="2">
    <source>
        <dbReference type="EMBL" id="GAA4033958.1"/>
    </source>
</evidence>
<proteinExistence type="predicted"/>
<sequence>MDSVRAEIDGRALFGLAPPGIDRDEGADDPRQEYEQRHSEQGKSDPATPSTLTPTTHFHPCLAYCALANYLRRSSSRQ</sequence>
<accession>A0ABP7U0W7</accession>
<feature type="compositionally biased region" description="Basic and acidic residues" evidence="1">
    <location>
        <begin position="21"/>
        <end position="43"/>
    </location>
</feature>
<keyword evidence="3" id="KW-1185">Reference proteome</keyword>
<comment type="caution">
    <text evidence="2">The sequence shown here is derived from an EMBL/GenBank/DDBJ whole genome shotgun (WGS) entry which is preliminary data.</text>
</comment>
<dbReference type="EMBL" id="BAABBR010000001">
    <property type="protein sequence ID" value="GAA4033958.1"/>
    <property type="molecule type" value="Genomic_DNA"/>
</dbReference>
<reference evidence="3" key="1">
    <citation type="journal article" date="2019" name="Int. J. Syst. Evol. Microbiol.">
        <title>The Global Catalogue of Microorganisms (GCM) 10K type strain sequencing project: providing services to taxonomists for standard genome sequencing and annotation.</title>
        <authorList>
            <consortium name="The Broad Institute Genomics Platform"/>
            <consortium name="The Broad Institute Genome Sequencing Center for Infectious Disease"/>
            <person name="Wu L."/>
            <person name="Ma J."/>
        </authorList>
    </citation>
    <scope>NUCLEOTIDE SEQUENCE [LARGE SCALE GENOMIC DNA]</scope>
    <source>
        <strain evidence="3">JCM 17564</strain>
    </source>
</reference>
<name>A0ABP7U0W7_9SPHN</name>
<feature type="region of interest" description="Disordered" evidence="1">
    <location>
        <begin position="1"/>
        <end position="55"/>
    </location>
</feature>
<feature type="compositionally biased region" description="Basic and acidic residues" evidence="1">
    <location>
        <begin position="1"/>
        <end position="10"/>
    </location>
</feature>
<organism evidence="2 3">
    <name type="scientific">Sphingomonas rosea</name>
    <dbReference type="NCBI Taxonomy" id="335605"/>
    <lineage>
        <taxon>Bacteria</taxon>
        <taxon>Pseudomonadati</taxon>
        <taxon>Pseudomonadota</taxon>
        <taxon>Alphaproteobacteria</taxon>
        <taxon>Sphingomonadales</taxon>
        <taxon>Sphingomonadaceae</taxon>
        <taxon>Sphingomonas</taxon>
    </lineage>
</organism>
<evidence type="ECO:0000313" key="3">
    <source>
        <dbReference type="Proteomes" id="UP001424459"/>
    </source>
</evidence>